<dbReference type="Proteomes" id="UP000714380">
    <property type="component" value="Unassembled WGS sequence"/>
</dbReference>
<evidence type="ECO:0000256" key="4">
    <source>
        <dbReference type="ARBA" id="ARBA00022840"/>
    </source>
</evidence>
<dbReference type="Pfam" id="PF03477">
    <property type="entry name" value="ATP-cone"/>
    <property type="match status" value="1"/>
</dbReference>
<dbReference type="PANTHER" id="PTHR30455:SF2">
    <property type="entry name" value="TRANSCRIPTIONAL REPRESSOR NRDR"/>
    <property type="match status" value="1"/>
</dbReference>
<keyword evidence="3 8" id="KW-0863">Zinc-finger</keyword>
<evidence type="ECO:0000313" key="10">
    <source>
        <dbReference type="EMBL" id="MCA6064965.1"/>
    </source>
</evidence>
<dbReference type="RefSeq" id="WP_225676446.1">
    <property type="nucleotide sequence ID" value="NZ_JAEDAH010000096.1"/>
</dbReference>
<keyword evidence="7 8" id="KW-0804">Transcription</keyword>
<comment type="function">
    <text evidence="8">Negatively regulates transcription of bacterial ribonucleotide reductase nrd genes and operons by binding to NrdR-boxes.</text>
</comment>
<dbReference type="Pfam" id="PF22811">
    <property type="entry name" value="Zn_ribbon_NrdR"/>
    <property type="match status" value="1"/>
</dbReference>
<reference evidence="10 11" key="1">
    <citation type="submission" date="2020-12" db="EMBL/GenBank/DDBJ databases">
        <title>Novel Thalassolituus-related marine hydrocarbonoclastic bacteria mediated algae-derived hydrocarbons mineralization in twilight zone of the northern South China Sea.</title>
        <authorList>
            <person name="Dong C."/>
        </authorList>
    </citation>
    <scope>NUCLEOTIDE SEQUENCE [LARGE SCALE GENOMIC DNA]</scope>
    <source>
        <strain evidence="10 11">IMCC1826</strain>
    </source>
</reference>
<dbReference type="InterPro" id="IPR055173">
    <property type="entry name" value="NrdR-like_N"/>
</dbReference>
<dbReference type="InterPro" id="IPR003796">
    <property type="entry name" value="RNR_NrdR-like"/>
</dbReference>
<evidence type="ECO:0000256" key="8">
    <source>
        <dbReference type="HAMAP-Rule" id="MF_00440"/>
    </source>
</evidence>
<feature type="zinc finger region" evidence="8">
    <location>
        <begin position="3"/>
        <end position="34"/>
    </location>
</feature>
<sequence>MHCPFCAHPETKVIDSRLVADGEQIRRRRECISCGERFTTFETAELVMPRIIKTDGTREPFNEDKLRSGIQRALEKRPVSVEDIEAALTRIKQQLRAAGEREIPSRMLGECVMSELRQLDQVAYVRFASVYRSFQDLDEFRAEIERISTPLKSAAVADGTGEEG</sequence>
<name>A0ABS7ZWL4_9GAMM</name>
<evidence type="ECO:0000256" key="5">
    <source>
        <dbReference type="ARBA" id="ARBA00023015"/>
    </source>
</evidence>
<keyword evidence="2 8" id="KW-0547">Nucleotide-binding</keyword>
<dbReference type="NCBIfam" id="TIGR00244">
    <property type="entry name" value="transcriptional regulator NrdR"/>
    <property type="match status" value="1"/>
</dbReference>
<comment type="similarity">
    <text evidence="8">Belongs to the NrdR family.</text>
</comment>
<evidence type="ECO:0000313" key="11">
    <source>
        <dbReference type="Proteomes" id="UP000714380"/>
    </source>
</evidence>
<dbReference type="PANTHER" id="PTHR30455">
    <property type="entry name" value="TRANSCRIPTIONAL REPRESSOR NRDR"/>
    <property type="match status" value="1"/>
</dbReference>
<evidence type="ECO:0000256" key="3">
    <source>
        <dbReference type="ARBA" id="ARBA00022771"/>
    </source>
</evidence>
<evidence type="ECO:0000256" key="6">
    <source>
        <dbReference type="ARBA" id="ARBA00023125"/>
    </source>
</evidence>
<gene>
    <name evidence="8 10" type="primary">nrdR</name>
    <name evidence="10" type="ORF">I9W95_15260</name>
</gene>
<dbReference type="EMBL" id="JAEDAH010000096">
    <property type="protein sequence ID" value="MCA6064965.1"/>
    <property type="molecule type" value="Genomic_DNA"/>
</dbReference>
<comment type="caution">
    <text evidence="10">The sequence shown here is derived from an EMBL/GenBank/DDBJ whole genome shotgun (WGS) entry which is preliminary data.</text>
</comment>
<feature type="domain" description="ATP-cone" evidence="9">
    <location>
        <begin position="49"/>
        <end position="139"/>
    </location>
</feature>
<dbReference type="PROSITE" id="PS51161">
    <property type="entry name" value="ATP_CONE"/>
    <property type="match status" value="1"/>
</dbReference>
<keyword evidence="8" id="KW-0862">Zinc</keyword>
<comment type="cofactor">
    <cofactor evidence="8">
        <name>Zn(2+)</name>
        <dbReference type="ChEBI" id="CHEBI:29105"/>
    </cofactor>
    <text evidence="8">Binds 1 zinc ion.</text>
</comment>
<protein>
    <recommendedName>
        <fullName evidence="8">Transcriptional repressor NrdR</fullName>
    </recommendedName>
</protein>
<proteinExistence type="inferred from homology"/>
<keyword evidence="4 8" id="KW-0067">ATP-binding</keyword>
<keyword evidence="1 8" id="KW-0678">Repressor</keyword>
<keyword evidence="8" id="KW-0479">Metal-binding</keyword>
<keyword evidence="5 8" id="KW-0805">Transcription regulation</keyword>
<keyword evidence="6 8" id="KW-0238">DNA-binding</keyword>
<dbReference type="HAMAP" id="MF_00440">
    <property type="entry name" value="NrdR"/>
    <property type="match status" value="1"/>
</dbReference>
<dbReference type="InterPro" id="IPR005144">
    <property type="entry name" value="ATP-cone_dom"/>
</dbReference>
<evidence type="ECO:0000256" key="7">
    <source>
        <dbReference type="ARBA" id="ARBA00023163"/>
    </source>
</evidence>
<evidence type="ECO:0000256" key="1">
    <source>
        <dbReference type="ARBA" id="ARBA00022491"/>
    </source>
</evidence>
<accession>A0ABS7ZWL4</accession>
<evidence type="ECO:0000256" key="2">
    <source>
        <dbReference type="ARBA" id="ARBA00022741"/>
    </source>
</evidence>
<evidence type="ECO:0000259" key="9">
    <source>
        <dbReference type="PROSITE" id="PS51161"/>
    </source>
</evidence>
<keyword evidence="11" id="KW-1185">Reference proteome</keyword>
<organism evidence="10 11">
    <name type="scientific">Thalassolituus marinus</name>
    <dbReference type="NCBI Taxonomy" id="671053"/>
    <lineage>
        <taxon>Bacteria</taxon>
        <taxon>Pseudomonadati</taxon>
        <taxon>Pseudomonadota</taxon>
        <taxon>Gammaproteobacteria</taxon>
        <taxon>Oceanospirillales</taxon>
        <taxon>Oceanospirillaceae</taxon>
        <taxon>Thalassolituus</taxon>
    </lineage>
</organism>